<dbReference type="InParanoid" id="A0A409VE72"/>
<dbReference type="Proteomes" id="UP000284842">
    <property type="component" value="Unassembled WGS sequence"/>
</dbReference>
<feature type="compositionally biased region" description="Low complexity" evidence="8">
    <location>
        <begin position="1165"/>
        <end position="1175"/>
    </location>
</feature>
<feature type="compositionally biased region" description="Low complexity" evidence="8">
    <location>
        <begin position="1399"/>
        <end position="1409"/>
    </location>
</feature>
<dbReference type="Pfam" id="PF14703">
    <property type="entry name" value="PHM7_cyt"/>
    <property type="match status" value="1"/>
</dbReference>
<feature type="compositionally biased region" description="Polar residues" evidence="8">
    <location>
        <begin position="1292"/>
        <end position="1304"/>
    </location>
</feature>
<feature type="transmembrane region" description="Helical" evidence="9">
    <location>
        <begin position="889"/>
        <end position="913"/>
    </location>
</feature>
<name>A0A409VE72_9AGAR</name>
<dbReference type="CDD" id="cd22541">
    <property type="entry name" value="SP5_N"/>
    <property type="match status" value="1"/>
</dbReference>
<feature type="transmembrane region" description="Helical" evidence="9">
    <location>
        <begin position="710"/>
        <end position="733"/>
    </location>
</feature>
<dbReference type="PANTHER" id="PTHR13018:SF149">
    <property type="entry name" value="DOMAIN PROTEIN, PUTATIVE (AFU_ORTHOLOGUE AFUA_3G11660)-RELATED"/>
    <property type="match status" value="1"/>
</dbReference>
<feature type="region of interest" description="Disordered" evidence="8">
    <location>
        <begin position="179"/>
        <end position="221"/>
    </location>
</feature>
<dbReference type="Pfam" id="PF02714">
    <property type="entry name" value="RSN1_7TM"/>
    <property type="match status" value="1"/>
</dbReference>
<dbReference type="Pfam" id="PF13967">
    <property type="entry name" value="RSN1_TM"/>
    <property type="match status" value="1"/>
</dbReference>
<feature type="region of interest" description="Disordered" evidence="8">
    <location>
        <begin position="1"/>
        <end position="87"/>
    </location>
</feature>
<feature type="compositionally biased region" description="Polar residues" evidence="8">
    <location>
        <begin position="1321"/>
        <end position="1334"/>
    </location>
</feature>
<dbReference type="STRING" id="181874.A0A409VE72"/>
<evidence type="ECO:0008006" key="15">
    <source>
        <dbReference type="Google" id="ProtNLM"/>
    </source>
</evidence>
<feature type="domain" description="CSC1/OSCA1-like 7TM region" evidence="10">
    <location>
        <begin position="662"/>
        <end position="944"/>
    </location>
</feature>
<feature type="transmembrane region" description="Helical" evidence="9">
    <location>
        <begin position="754"/>
        <end position="776"/>
    </location>
</feature>
<proteinExistence type="inferred from homology"/>
<accession>A0A409VE72</accession>
<keyword evidence="7" id="KW-0175">Coiled coil</keyword>
<reference evidence="13 14" key="1">
    <citation type="journal article" date="2018" name="Evol. Lett.">
        <title>Horizontal gene cluster transfer increased hallucinogenic mushroom diversity.</title>
        <authorList>
            <person name="Reynolds H.T."/>
            <person name="Vijayakumar V."/>
            <person name="Gluck-Thaler E."/>
            <person name="Korotkin H.B."/>
            <person name="Matheny P.B."/>
            <person name="Slot J.C."/>
        </authorList>
    </citation>
    <scope>NUCLEOTIDE SEQUENCE [LARGE SCALE GENOMIC DNA]</scope>
    <source>
        <strain evidence="13 14">2629</strain>
    </source>
</reference>
<feature type="compositionally biased region" description="Polar residues" evidence="8">
    <location>
        <begin position="1248"/>
        <end position="1261"/>
    </location>
</feature>
<feature type="compositionally biased region" description="Polar residues" evidence="8">
    <location>
        <begin position="1200"/>
        <end position="1241"/>
    </location>
</feature>
<feature type="compositionally biased region" description="Basic residues" evidence="8">
    <location>
        <begin position="19"/>
        <end position="33"/>
    </location>
</feature>
<evidence type="ECO:0000259" key="10">
    <source>
        <dbReference type="Pfam" id="PF02714"/>
    </source>
</evidence>
<feature type="transmembrane region" description="Helical" evidence="9">
    <location>
        <begin position="443"/>
        <end position="466"/>
    </location>
</feature>
<feature type="domain" description="CSC1/OSCA1-like cytosolic" evidence="12">
    <location>
        <begin position="488"/>
        <end position="651"/>
    </location>
</feature>
<evidence type="ECO:0000256" key="7">
    <source>
        <dbReference type="SAM" id="Coils"/>
    </source>
</evidence>
<feature type="compositionally biased region" description="Low complexity" evidence="8">
    <location>
        <begin position="1305"/>
        <end position="1320"/>
    </location>
</feature>
<feature type="transmembrane region" description="Helical" evidence="9">
    <location>
        <begin position="925"/>
        <end position="947"/>
    </location>
</feature>
<evidence type="ECO:0000256" key="4">
    <source>
        <dbReference type="ARBA" id="ARBA00022692"/>
    </source>
</evidence>
<dbReference type="OrthoDB" id="2150324at2759"/>
<keyword evidence="6 9" id="KW-0472">Membrane</keyword>
<feature type="compositionally biased region" description="Low complexity" evidence="8">
    <location>
        <begin position="1367"/>
        <end position="1378"/>
    </location>
</feature>
<feature type="region of interest" description="Disordered" evidence="8">
    <location>
        <begin position="1165"/>
        <end position="1417"/>
    </location>
</feature>
<evidence type="ECO:0000313" key="13">
    <source>
        <dbReference type="EMBL" id="PPQ63017.1"/>
    </source>
</evidence>
<feature type="compositionally biased region" description="Polar residues" evidence="8">
    <location>
        <begin position="1341"/>
        <end position="1366"/>
    </location>
</feature>
<evidence type="ECO:0000256" key="9">
    <source>
        <dbReference type="SAM" id="Phobius"/>
    </source>
</evidence>
<feature type="compositionally biased region" description="Basic and acidic residues" evidence="8">
    <location>
        <begin position="49"/>
        <end position="61"/>
    </location>
</feature>
<evidence type="ECO:0000313" key="14">
    <source>
        <dbReference type="Proteomes" id="UP000284842"/>
    </source>
</evidence>
<dbReference type="InterPro" id="IPR045122">
    <property type="entry name" value="Csc1-like"/>
</dbReference>
<evidence type="ECO:0000256" key="6">
    <source>
        <dbReference type="ARBA" id="ARBA00023136"/>
    </source>
</evidence>
<dbReference type="InterPro" id="IPR003864">
    <property type="entry name" value="CSC1/OSCA1-like_7TM"/>
</dbReference>
<evidence type="ECO:0000256" key="3">
    <source>
        <dbReference type="ARBA" id="ARBA00022448"/>
    </source>
</evidence>
<sequence length="1417" mass="161963">MTRNKLKLKRTPEEEEQHRLKKERRREKKRKRDGRYGNDAGPSSKRVHHGGEESQERKWASSDEDGEEYGPQPAYPSTSRKTDYDTLRAEVEEEMFRQKMFDAMGDDERLDSIEARFNDFAQVPDRWRTTGTGKSRLKMDEDEFLKMDPSLLDDEEYAEWIRAGMYRKTHADEYAEQQRKKAAHEARQAERKARKAETARLEKQAEMERLQKKAERQSRKMEKARLSYHTRWAALLAPSAENRNAMLGFEDIPWPIFTAYSDNSRPTLTQSVTVEELTAEAISSFLLPVQEIDSAEQRRRERKEKLREAFLRFHPDKFEGRFRERIKDEDKEVVLEAIRQIIYEPKVKYHEGDKPPPRISDSICGWLPPLLHTKEPELLDKIGLDAVAFLRFLRLMRVLFTGIAFLTCAVLIPINVVYNLKNVNGKNRDILSMLTIRDVGGSFLYAHVIVTYLITFLIVYCVDYHWRAMIKLRRTWFRSPEYLQSFYARTLQVRHVPKKYQTDEGLRNIFEALKVPYPTTSVHIGRKVGKLPDLIDYHNQTVREFEEVLVKYLKGGKIRSKRPTIRIGGWCGMGGVKKDAIDFYTAKLKRTEAAIEEYRNQIDTRKAENYGFASMAAVPYAHIVAKMIAGKNYKGAEFDLAPNPKDIIWGNMNCTDAELARKRLLGFIWLTFVCFFNTVPLLVISFLANLNQIRGYIGFLDAWAKSSPGSFAVVSGVLPPAVSGFFGFFLPIIMRWLTKYMGALTHSKLDRAVIARYFTFLIISQLVIFTLIGVIFQSVQNIAQQIGKTSFRDIINNLHELPSTIHTTYINQSSYWLTFFPLRGFLVVFDLAQIINLVWLSFKTHVFGRTPRDIREWTQPPEFQYAVYYSNILFMGAVGLVFAPLAPLVVVAAAIVLWMTSWVMKYQLMFVFVSKVESGGRIWNVVINRLLFCVLLMQALMILTIGLQFRFRSLQWLSTVPPIFIIFFFKIYINKTYVPSFTYFSPTEDEIQMARVHSERADAKSNRLEKRFGHPALHTDLFTPMLHKNMMHLLSEVYQGKIHQDNTKLDEYGGKQMEAQIVPGGIKIAAIDQSQLEYDPALYQRDRGELDWDQRSIATTAMFESSSTIQPSKSAYYAHSPNKSLAGYEKYMANGPSSANEIELHTMDSMQEPLLSPRSIAMQQQAFASQQSLTPSLPPSMYHQSNASTREAPLHRPQERSYSPSPTYISTDNLNSYNQGATSPYPNSPGSASSHQRQMSGNLLAGQQMRTQSPAPYSANQYPPPPHPNHARQSSGNLLSGQQQAQAYHARNGSSNMLQGSPRSQSPGPYQAYGQQPQHGRQPSGNMLGSSRTPSPGPHQALNQAPQHGRQMSGNMLDNYRTTSPGPYQAYAPQQQQQHARQMSGNMLGGYSQAPPGLQHHQQQSQGGNNMTGRGGY</sequence>
<feature type="transmembrane region" description="Helical" evidence="9">
    <location>
        <begin position="822"/>
        <end position="842"/>
    </location>
</feature>
<feature type="transmembrane region" description="Helical" evidence="9">
    <location>
        <begin position="398"/>
        <end position="418"/>
    </location>
</feature>
<comment type="similarity">
    <text evidence="2">Belongs to the CSC1 (TC 1.A.17) family.</text>
</comment>
<evidence type="ECO:0000259" key="11">
    <source>
        <dbReference type="Pfam" id="PF13967"/>
    </source>
</evidence>
<keyword evidence="3" id="KW-0813">Transport</keyword>
<feature type="transmembrane region" description="Helical" evidence="9">
    <location>
        <begin position="667"/>
        <end position="690"/>
    </location>
</feature>
<evidence type="ECO:0000256" key="8">
    <source>
        <dbReference type="SAM" id="MobiDB-lite"/>
    </source>
</evidence>
<feature type="compositionally biased region" description="Low complexity" evidence="8">
    <location>
        <begin position="1273"/>
        <end position="1287"/>
    </location>
</feature>
<evidence type="ECO:0000259" key="12">
    <source>
        <dbReference type="Pfam" id="PF14703"/>
    </source>
</evidence>
<dbReference type="GO" id="GO:0005886">
    <property type="term" value="C:plasma membrane"/>
    <property type="evidence" value="ECO:0007669"/>
    <property type="project" value="TreeGrafter"/>
</dbReference>
<comment type="caution">
    <text evidence="13">The sequence shown here is derived from an EMBL/GenBank/DDBJ whole genome shotgun (WGS) entry which is preliminary data.</text>
</comment>
<dbReference type="EMBL" id="NHTK01006133">
    <property type="protein sequence ID" value="PPQ63017.1"/>
    <property type="molecule type" value="Genomic_DNA"/>
</dbReference>
<comment type="subcellular location">
    <subcellularLocation>
        <location evidence="1">Membrane</location>
        <topology evidence="1">Multi-pass membrane protein</topology>
    </subcellularLocation>
</comment>
<evidence type="ECO:0000256" key="5">
    <source>
        <dbReference type="ARBA" id="ARBA00022989"/>
    </source>
</evidence>
<evidence type="ECO:0000256" key="1">
    <source>
        <dbReference type="ARBA" id="ARBA00004141"/>
    </source>
</evidence>
<evidence type="ECO:0000256" key="2">
    <source>
        <dbReference type="ARBA" id="ARBA00007779"/>
    </source>
</evidence>
<organism evidence="13 14">
    <name type="scientific">Panaeolus cyanescens</name>
    <dbReference type="NCBI Taxonomy" id="181874"/>
    <lineage>
        <taxon>Eukaryota</taxon>
        <taxon>Fungi</taxon>
        <taxon>Dikarya</taxon>
        <taxon>Basidiomycota</taxon>
        <taxon>Agaricomycotina</taxon>
        <taxon>Agaricomycetes</taxon>
        <taxon>Agaricomycetidae</taxon>
        <taxon>Agaricales</taxon>
        <taxon>Agaricineae</taxon>
        <taxon>Galeropsidaceae</taxon>
        <taxon>Panaeolus</taxon>
    </lineage>
</organism>
<feature type="domain" description="CSC1/OSCA1-like N-terminal transmembrane" evidence="11">
    <location>
        <begin position="340"/>
        <end position="462"/>
    </location>
</feature>
<keyword evidence="5 9" id="KW-1133">Transmembrane helix</keyword>
<protein>
    <recommendedName>
        <fullName evidence="15">DUF221-domain-containing protein</fullName>
    </recommendedName>
</protein>
<dbReference type="FunCoup" id="A0A409VE72">
    <property type="interactions" value="50"/>
</dbReference>
<dbReference type="InterPro" id="IPR027815">
    <property type="entry name" value="CSC1/OSCA1-like_cyt"/>
</dbReference>
<keyword evidence="14" id="KW-1185">Reference proteome</keyword>
<dbReference type="InterPro" id="IPR032880">
    <property type="entry name" value="CSC1/OSCA1-like_N"/>
</dbReference>
<keyword evidence="4 9" id="KW-0812">Transmembrane</keyword>
<feature type="transmembrane region" description="Helical" evidence="9">
    <location>
        <begin position="953"/>
        <end position="973"/>
    </location>
</feature>
<feature type="coiled-coil region" evidence="7">
    <location>
        <begin position="581"/>
        <end position="608"/>
    </location>
</feature>
<dbReference type="GO" id="GO:0005227">
    <property type="term" value="F:calcium-activated cation channel activity"/>
    <property type="evidence" value="ECO:0007669"/>
    <property type="project" value="InterPro"/>
</dbReference>
<gene>
    <name evidence="13" type="ORF">CVT24_005963</name>
</gene>
<dbReference type="PANTHER" id="PTHR13018">
    <property type="entry name" value="PROBABLE MEMBRANE PROTEIN DUF221-RELATED"/>
    <property type="match status" value="1"/>
</dbReference>